<reference evidence="1" key="1">
    <citation type="journal article" date="2012" name="Nature">
        <title>The oyster genome reveals stress adaptation and complexity of shell formation.</title>
        <authorList>
            <person name="Zhang G."/>
            <person name="Fang X."/>
            <person name="Guo X."/>
            <person name="Li L."/>
            <person name="Luo R."/>
            <person name="Xu F."/>
            <person name="Yang P."/>
            <person name="Zhang L."/>
            <person name="Wang X."/>
            <person name="Qi H."/>
            <person name="Xiong Z."/>
            <person name="Que H."/>
            <person name="Xie Y."/>
            <person name="Holland P.W."/>
            <person name="Paps J."/>
            <person name="Zhu Y."/>
            <person name="Wu F."/>
            <person name="Chen Y."/>
            <person name="Wang J."/>
            <person name="Peng C."/>
            <person name="Meng J."/>
            <person name="Yang L."/>
            <person name="Liu J."/>
            <person name="Wen B."/>
            <person name="Zhang N."/>
            <person name="Huang Z."/>
            <person name="Zhu Q."/>
            <person name="Feng Y."/>
            <person name="Mount A."/>
            <person name="Hedgecock D."/>
            <person name="Xu Z."/>
            <person name="Liu Y."/>
            <person name="Domazet-Loso T."/>
            <person name="Du Y."/>
            <person name="Sun X."/>
            <person name="Zhang S."/>
            <person name="Liu B."/>
            <person name="Cheng P."/>
            <person name="Jiang X."/>
            <person name="Li J."/>
            <person name="Fan D."/>
            <person name="Wang W."/>
            <person name="Fu W."/>
            <person name="Wang T."/>
            <person name="Wang B."/>
            <person name="Zhang J."/>
            <person name="Peng Z."/>
            <person name="Li Y."/>
            <person name="Li N."/>
            <person name="Wang J."/>
            <person name="Chen M."/>
            <person name="He Y."/>
            <person name="Tan F."/>
            <person name="Song X."/>
            <person name="Zheng Q."/>
            <person name="Huang R."/>
            <person name="Yang H."/>
            <person name="Du X."/>
            <person name="Chen L."/>
            <person name="Yang M."/>
            <person name="Gaffney P.M."/>
            <person name="Wang S."/>
            <person name="Luo L."/>
            <person name="She Z."/>
            <person name="Ming Y."/>
            <person name="Huang W."/>
            <person name="Zhang S."/>
            <person name="Huang B."/>
            <person name="Zhang Y."/>
            <person name="Qu T."/>
            <person name="Ni P."/>
            <person name="Miao G."/>
            <person name="Wang J."/>
            <person name="Wang Q."/>
            <person name="Steinberg C.E."/>
            <person name="Wang H."/>
            <person name="Li N."/>
            <person name="Qian L."/>
            <person name="Zhang G."/>
            <person name="Li Y."/>
            <person name="Yang H."/>
            <person name="Liu X."/>
            <person name="Wang J."/>
            <person name="Yin Y."/>
            <person name="Wang J."/>
        </authorList>
    </citation>
    <scope>NUCLEOTIDE SEQUENCE [LARGE SCALE GENOMIC DNA]</scope>
    <source>
        <strain evidence="1">05x7-T-G4-1.051#20</strain>
    </source>
</reference>
<dbReference type="EMBL" id="JH817465">
    <property type="protein sequence ID" value="EKC43222.1"/>
    <property type="molecule type" value="Genomic_DNA"/>
</dbReference>
<dbReference type="HOGENOM" id="CLU_2123417_0_0_1"/>
<sequence length="114" mass="12901">MKKSQPVRQPPSPAPETLYFETGNGNVDHVTVLSEMKKLLNIYKGTSVQSVQYIPNNKWKVVMDSLESRNRLAGSSIVLNGSSVCLRRYDDVANLEYRKYLRTLGYISMVSNTN</sequence>
<evidence type="ECO:0000313" key="1">
    <source>
        <dbReference type="EMBL" id="EKC43222.1"/>
    </source>
</evidence>
<dbReference type="InterPro" id="IPR031746">
    <property type="entry name" value="DUF4732"/>
</dbReference>
<organism evidence="1">
    <name type="scientific">Magallana gigas</name>
    <name type="common">Pacific oyster</name>
    <name type="synonym">Crassostrea gigas</name>
    <dbReference type="NCBI Taxonomy" id="29159"/>
    <lineage>
        <taxon>Eukaryota</taxon>
        <taxon>Metazoa</taxon>
        <taxon>Spiralia</taxon>
        <taxon>Lophotrochozoa</taxon>
        <taxon>Mollusca</taxon>
        <taxon>Bivalvia</taxon>
        <taxon>Autobranchia</taxon>
        <taxon>Pteriomorphia</taxon>
        <taxon>Ostreida</taxon>
        <taxon>Ostreoidea</taxon>
        <taxon>Ostreidae</taxon>
        <taxon>Magallana</taxon>
    </lineage>
</organism>
<proteinExistence type="predicted"/>
<protein>
    <submittedName>
        <fullName evidence="1">Uncharacterized protein</fullName>
    </submittedName>
</protein>
<gene>
    <name evidence="1" type="ORF">CGI_10027321</name>
</gene>
<dbReference type="AlphaFoldDB" id="K1R1Q7"/>
<accession>K1R1Q7</accession>
<dbReference type="PANTHER" id="PTHR37153:SF1">
    <property type="entry name" value="HYPOTHETICAL LOC292874"/>
    <property type="match status" value="1"/>
</dbReference>
<name>K1R1Q7_MAGGI</name>
<dbReference type="InParanoid" id="K1R1Q7"/>
<dbReference type="PANTHER" id="PTHR37153">
    <property type="entry name" value="CHROMOSOME 19 C19ORF81 HOMOLOG"/>
    <property type="match status" value="1"/>
</dbReference>